<dbReference type="GO" id="GO:0019433">
    <property type="term" value="P:triglyceride catabolic process"/>
    <property type="evidence" value="ECO:0007669"/>
    <property type="project" value="TreeGrafter"/>
</dbReference>
<organism evidence="2 3">
    <name type="scientific">Diplocarpon rosae</name>
    <dbReference type="NCBI Taxonomy" id="946125"/>
    <lineage>
        <taxon>Eukaryota</taxon>
        <taxon>Fungi</taxon>
        <taxon>Dikarya</taxon>
        <taxon>Ascomycota</taxon>
        <taxon>Pezizomycotina</taxon>
        <taxon>Leotiomycetes</taxon>
        <taxon>Helotiales</taxon>
        <taxon>Drepanopezizaceae</taxon>
        <taxon>Diplocarpon</taxon>
    </lineage>
</organism>
<evidence type="ECO:0000259" key="1">
    <source>
        <dbReference type="Pfam" id="PF07859"/>
    </source>
</evidence>
<gene>
    <name evidence="2" type="ORF">QTJ16_000923</name>
</gene>
<dbReference type="Proteomes" id="UP001285354">
    <property type="component" value="Unassembled WGS sequence"/>
</dbReference>
<accession>A0AAD9T715</accession>
<keyword evidence="3" id="KW-1185">Reference proteome</keyword>
<dbReference type="EMBL" id="JAUBYV010000001">
    <property type="protein sequence ID" value="KAK2630103.1"/>
    <property type="molecule type" value="Genomic_DNA"/>
</dbReference>
<protein>
    <recommendedName>
        <fullName evidence="1">Alpha/beta hydrolase fold-3 domain-containing protein</fullName>
    </recommendedName>
</protein>
<dbReference type="AlphaFoldDB" id="A0AAD9T715"/>
<dbReference type="SUPFAM" id="SSF53474">
    <property type="entry name" value="alpha/beta-Hydrolases"/>
    <property type="match status" value="1"/>
</dbReference>
<proteinExistence type="predicted"/>
<name>A0AAD9T715_9HELO</name>
<dbReference type="PANTHER" id="PTHR23025:SF3">
    <property type="entry name" value="HORMONE-SENSITIVE LIPASE"/>
    <property type="match status" value="1"/>
</dbReference>
<dbReference type="GO" id="GO:0004806">
    <property type="term" value="F:triacylglycerol lipase activity"/>
    <property type="evidence" value="ECO:0007669"/>
    <property type="project" value="TreeGrafter"/>
</dbReference>
<feature type="domain" description="Alpha/beta hydrolase fold-3" evidence="1">
    <location>
        <begin position="70"/>
        <end position="280"/>
    </location>
</feature>
<reference evidence="2" key="1">
    <citation type="submission" date="2023-06" db="EMBL/GenBank/DDBJ databases">
        <title>Draft genome of Marssonina rosae.</title>
        <authorList>
            <person name="Cheng Q."/>
        </authorList>
    </citation>
    <scope>NUCLEOTIDE SEQUENCE</scope>
    <source>
        <strain evidence="2">R4</strain>
    </source>
</reference>
<dbReference type="Gene3D" id="3.40.50.1820">
    <property type="entry name" value="alpha/beta hydrolase"/>
    <property type="match status" value="1"/>
</dbReference>
<dbReference type="Pfam" id="PF07859">
    <property type="entry name" value="Abhydrolase_3"/>
    <property type="match status" value="1"/>
</dbReference>
<dbReference type="PANTHER" id="PTHR23025">
    <property type="entry name" value="TRIACYLGLYCEROL LIPASE"/>
    <property type="match status" value="1"/>
</dbReference>
<dbReference type="InterPro" id="IPR029058">
    <property type="entry name" value="AB_hydrolase_fold"/>
</dbReference>
<dbReference type="InterPro" id="IPR013094">
    <property type="entry name" value="AB_hydrolase_3"/>
</dbReference>
<comment type="caution">
    <text evidence="2">The sequence shown here is derived from an EMBL/GenBank/DDBJ whole genome shotgun (WGS) entry which is preliminary data.</text>
</comment>
<evidence type="ECO:0000313" key="2">
    <source>
        <dbReference type="EMBL" id="KAK2630103.1"/>
    </source>
</evidence>
<dbReference type="GO" id="GO:0005829">
    <property type="term" value="C:cytosol"/>
    <property type="evidence" value="ECO:0007669"/>
    <property type="project" value="TreeGrafter"/>
</dbReference>
<sequence length="308" mass="33811">MLRPSLQVGAARYREMRWAGQTSLPAPILLPQALSINIPSREPEREIPCRLLYPQSRTTAEARRAGKGVLVHFHGGGWVLGDERSLDGLLQFYADAGDLVVVSVGYRLAPEDPFPKGPEDCVDAGEYLLKNAESLYGASVKFIAGDSAGAHLALLTTFHLLKTHPEVVLAGLVLHYGCFDLSELPSVKNFEKNLILNRKTMDKFLSAFLPHHTPDQRKVGSISPYYENLEPLRGRLPSALFTIGTEDLLVDDTVAMATKWMMFGGEAIVRVFPGCPHGFIGFPAEVLKEAGDVLQDTKAFLEERVGQA</sequence>
<dbReference type="GO" id="GO:0004771">
    <property type="term" value="F:sterol ester esterase activity"/>
    <property type="evidence" value="ECO:0007669"/>
    <property type="project" value="TreeGrafter"/>
</dbReference>
<evidence type="ECO:0000313" key="3">
    <source>
        <dbReference type="Proteomes" id="UP001285354"/>
    </source>
</evidence>